<dbReference type="GO" id="GO:0016020">
    <property type="term" value="C:membrane"/>
    <property type="evidence" value="ECO:0007669"/>
    <property type="project" value="UniProtKB-SubCell"/>
</dbReference>
<comment type="subcellular location">
    <subcellularLocation>
        <location evidence="1">Membrane</location>
        <topology evidence="1">Single-pass membrane protein</topology>
    </subcellularLocation>
</comment>
<evidence type="ECO:0000256" key="4">
    <source>
        <dbReference type="ARBA" id="ARBA00022989"/>
    </source>
</evidence>
<evidence type="ECO:0000256" key="2">
    <source>
        <dbReference type="ARBA" id="ARBA00022692"/>
    </source>
</evidence>
<evidence type="ECO:0000259" key="6">
    <source>
        <dbReference type="Pfam" id="PF12819"/>
    </source>
</evidence>
<reference evidence="7 8" key="1">
    <citation type="submission" date="2022-03" db="EMBL/GenBank/DDBJ databases">
        <authorList>
            <person name="Macdonald S."/>
            <person name="Ahmed S."/>
            <person name="Newling K."/>
        </authorList>
    </citation>
    <scope>NUCLEOTIDE SEQUENCE [LARGE SCALE GENOMIC DNA]</scope>
</reference>
<gene>
    <name evidence="7" type="ORF">ERUC_LOCUS26297</name>
</gene>
<evidence type="ECO:0000313" key="8">
    <source>
        <dbReference type="Proteomes" id="UP001642260"/>
    </source>
</evidence>
<proteinExistence type="predicted"/>
<evidence type="ECO:0000256" key="5">
    <source>
        <dbReference type="ARBA" id="ARBA00023136"/>
    </source>
</evidence>
<name>A0ABC8KXA0_ERUVS</name>
<feature type="domain" description="Malectin-like" evidence="6">
    <location>
        <begin position="2"/>
        <end position="250"/>
    </location>
</feature>
<evidence type="ECO:0000256" key="1">
    <source>
        <dbReference type="ARBA" id="ARBA00004167"/>
    </source>
</evidence>
<dbReference type="PANTHER" id="PTHR45631:SF82">
    <property type="entry name" value="PROTEIN KINASE DOMAIN-CONTAINING PROTEIN"/>
    <property type="match status" value="1"/>
</dbReference>
<keyword evidence="5" id="KW-0472">Membrane</keyword>
<dbReference type="PANTHER" id="PTHR45631">
    <property type="entry name" value="OS07G0107800 PROTEIN-RELATED"/>
    <property type="match status" value="1"/>
</dbReference>
<keyword evidence="4" id="KW-1133">Transmembrane helix</keyword>
<comment type="caution">
    <text evidence="7">The sequence shown here is derived from an EMBL/GenBank/DDBJ whole genome shotgun (WGS) entry which is preliminary data.</text>
</comment>
<keyword evidence="8" id="KW-1185">Reference proteome</keyword>
<evidence type="ECO:0000313" key="7">
    <source>
        <dbReference type="EMBL" id="CAH8360541.1"/>
    </source>
</evidence>
<dbReference type="Pfam" id="PF12819">
    <property type="entry name" value="Malectin_like"/>
    <property type="match status" value="1"/>
</dbReference>
<dbReference type="Proteomes" id="UP001642260">
    <property type="component" value="Unassembled WGS sequence"/>
</dbReference>
<dbReference type="InterPro" id="IPR024788">
    <property type="entry name" value="Malectin-like_Carb-bd_dom"/>
</dbReference>
<organism evidence="7 8">
    <name type="scientific">Eruca vesicaria subsp. sativa</name>
    <name type="common">Garden rocket</name>
    <name type="synonym">Eruca sativa</name>
    <dbReference type="NCBI Taxonomy" id="29727"/>
    <lineage>
        <taxon>Eukaryota</taxon>
        <taxon>Viridiplantae</taxon>
        <taxon>Streptophyta</taxon>
        <taxon>Embryophyta</taxon>
        <taxon>Tracheophyta</taxon>
        <taxon>Spermatophyta</taxon>
        <taxon>Magnoliopsida</taxon>
        <taxon>eudicotyledons</taxon>
        <taxon>Gunneridae</taxon>
        <taxon>Pentapetalae</taxon>
        <taxon>rosids</taxon>
        <taxon>malvids</taxon>
        <taxon>Brassicales</taxon>
        <taxon>Brassicaceae</taxon>
        <taxon>Brassiceae</taxon>
        <taxon>Eruca</taxon>
    </lineage>
</organism>
<evidence type="ECO:0000256" key="3">
    <source>
        <dbReference type="ARBA" id="ARBA00022729"/>
    </source>
</evidence>
<dbReference type="AlphaFoldDB" id="A0ABC8KXA0"/>
<keyword evidence="2" id="KW-0812">Transmembrane</keyword>
<sequence length="250" mass="28569">MYVEKTTNITYTSDAKYIESGVAGKIKAAYQTLLQQQIWSLRSFPEGQRNCYNFNMTAKRKYLIRGVFIYGNYDGLNQLPNFELHIGPNNWSSVVNLGATNGSLHELIHVLTQDRLQVCLVKTGETTPFINSLEIRPLDNDTYVMQSGSLIMVGRFYFSPTPTFVRYDEDTDDRIWVPYLDKKNSVLTTDESVDTRNKYNVPQAVAKTAGVPANVRQPLTIDLSLDEKNAHSYIYMHFAEIKNLTDNETR</sequence>
<keyword evidence="3" id="KW-0732">Signal</keyword>
<dbReference type="EMBL" id="CAKOAT010286378">
    <property type="protein sequence ID" value="CAH8360541.1"/>
    <property type="molecule type" value="Genomic_DNA"/>
</dbReference>
<accession>A0ABC8KXA0</accession>
<protein>
    <recommendedName>
        <fullName evidence="6">Malectin-like domain-containing protein</fullName>
    </recommendedName>
</protein>